<evidence type="ECO:0000256" key="8">
    <source>
        <dbReference type="SAM" id="Phobius"/>
    </source>
</evidence>
<feature type="transmembrane region" description="Helical" evidence="8">
    <location>
        <begin position="249"/>
        <end position="267"/>
    </location>
</feature>
<feature type="transmembrane region" description="Helical" evidence="8">
    <location>
        <begin position="20"/>
        <end position="40"/>
    </location>
</feature>
<dbReference type="GO" id="GO:0005886">
    <property type="term" value="C:plasma membrane"/>
    <property type="evidence" value="ECO:0007669"/>
    <property type="project" value="UniProtKB-SubCell"/>
</dbReference>
<gene>
    <name evidence="9" type="ORF">SAMN04487936_105288</name>
</gene>
<protein>
    <submittedName>
        <fullName evidence="9">Uracil permease</fullName>
    </submittedName>
</protein>
<dbReference type="InterPro" id="IPR006043">
    <property type="entry name" value="NCS2"/>
</dbReference>
<dbReference type="Pfam" id="PF00860">
    <property type="entry name" value="Xan_ur_permease"/>
    <property type="match status" value="1"/>
</dbReference>
<evidence type="ECO:0000256" key="6">
    <source>
        <dbReference type="ARBA" id="ARBA00022989"/>
    </source>
</evidence>
<feature type="transmembrane region" description="Helical" evidence="8">
    <location>
        <begin position="417"/>
        <end position="434"/>
    </location>
</feature>
<feature type="transmembrane region" description="Helical" evidence="8">
    <location>
        <begin position="187"/>
        <end position="206"/>
    </location>
</feature>
<dbReference type="EMBL" id="FOSB01000005">
    <property type="protein sequence ID" value="SFJ93887.1"/>
    <property type="molecule type" value="Genomic_DNA"/>
</dbReference>
<dbReference type="RefSeq" id="WP_075036572.1">
    <property type="nucleotide sequence ID" value="NZ_FOSB01000005.1"/>
</dbReference>
<organism evidence="9 10">
    <name type="scientific">Halobacillus dabanensis</name>
    <dbReference type="NCBI Taxonomy" id="240302"/>
    <lineage>
        <taxon>Bacteria</taxon>
        <taxon>Bacillati</taxon>
        <taxon>Bacillota</taxon>
        <taxon>Bacilli</taxon>
        <taxon>Bacillales</taxon>
        <taxon>Bacillaceae</taxon>
        <taxon>Halobacillus</taxon>
    </lineage>
</organism>
<feature type="transmembrane region" description="Helical" evidence="8">
    <location>
        <begin position="92"/>
        <end position="114"/>
    </location>
</feature>
<evidence type="ECO:0000256" key="5">
    <source>
        <dbReference type="ARBA" id="ARBA00022692"/>
    </source>
</evidence>
<feature type="transmembrane region" description="Helical" evidence="8">
    <location>
        <begin position="393"/>
        <end position="411"/>
    </location>
</feature>
<dbReference type="GO" id="GO:0042907">
    <property type="term" value="F:xanthine transmembrane transporter activity"/>
    <property type="evidence" value="ECO:0007669"/>
    <property type="project" value="TreeGrafter"/>
</dbReference>
<comment type="similarity">
    <text evidence="2">Belongs to the nucleobase:cation symporter-2 (NCS2) (TC 2.A.40) family.</text>
</comment>
<keyword evidence="4" id="KW-1003">Cell membrane</keyword>
<evidence type="ECO:0000256" key="4">
    <source>
        <dbReference type="ARBA" id="ARBA00022475"/>
    </source>
</evidence>
<keyword evidence="10" id="KW-1185">Reference proteome</keyword>
<feature type="transmembrane region" description="Helical" evidence="8">
    <location>
        <begin position="162"/>
        <end position="180"/>
    </location>
</feature>
<dbReference type="Proteomes" id="UP000183557">
    <property type="component" value="Unassembled WGS sequence"/>
</dbReference>
<reference evidence="10" key="1">
    <citation type="submission" date="2016-10" db="EMBL/GenBank/DDBJ databases">
        <authorList>
            <person name="Varghese N."/>
            <person name="Submissions S."/>
        </authorList>
    </citation>
    <scope>NUCLEOTIDE SEQUENCE [LARGE SCALE GENOMIC DNA]</scope>
    <source>
        <strain evidence="10">CGMCC 1.3704</strain>
    </source>
</reference>
<evidence type="ECO:0000256" key="1">
    <source>
        <dbReference type="ARBA" id="ARBA00004651"/>
    </source>
</evidence>
<name>A0A1I3VI17_HALDA</name>
<dbReference type="PROSITE" id="PS01116">
    <property type="entry name" value="XANTH_URACIL_PERMASE"/>
    <property type="match status" value="1"/>
</dbReference>
<dbReference type="NCBIfam" id="TIGR00801">
    <property type="entry name" value="ncs2"/>
    <property type="match status" value="1"/>
</dbReference>
<dbReference type="AlphaFoldDB" id="A0A1I3VI17"/>
<evidence type="ECO:0000256" key="3">
    <source>
        <dbReference type="ARBA" id="ARBA00022448"/>
    </source>
</evidence>
<dbReference type="PANTHER" id="PTHR42810:SF4">
    <property type="entry name" value="URIC ACID TRANSPORTER UACT"/>
    <property type="match status" value="1"/>
</dbReference>
<feature type="transmembrane region" description="Helical" evidence="8">
    <location>
        <begin position="126"/>
        <end position="150"/>
    </location>
</feature>
<proteinExistence type="inferred from homology"/>
<evidence type="ECO:0000313" key="10">
    <source>
        <dbReference type="Proteomes" id="UP000183557"/>
    </source>
</evidence>
<comment type="subcellular location">
    <subcellularLocation>
        <location evidence="1">Cell membrane</location>
        <topology evidence="1">Multi-pass membrane protein</topology>
    </subcellularLocation>
</comment>
<dbReference type="PANTHER" id="PTHR42810">
    <property type="entry name" value="PURINE PERMEASE C1399.01C-RELATED"/>
    <property type="match status" value="1"/>
</dbReference>
<evidence type="ECO:0000256" key="7">
    <source>
        <dbReference type="ARBA" id="ARBA00023136"/>
    </source>
</evidence>
<keyword evidence="3" id="KW-0813">Transport</keyword>
<sequence length="472" mass="49442">MKQHKAALEVNEVPAMSKWLVLSLQHLFAMFGATILVPFLTGLPPAVALVSSGVGTLAYLLITRGKVPAYLGSSFAFIAPIIQVSNSSGIPGAMVGSFLAGLVYGLVALLISLFGTKWLMNLLPPIVVGPVIIVIGLGLASTAIDMAMYLPGQEENIYSGTHLLVALVTLAITIIASIYFKGFFSLLPILFGIVGGYVFAMTQGIVDTSAIQEEWTAITTAGSLAGSVAAIFQMPGFIIPFVDFSPLEVISWEIAFLMVPFALVTITEHTGDQMVLSKVVGKNFLKEPGLDKSILGDGVATFIASCLGGPPNTTYGENIGVLAITRVYSVFVIGGAAVIAIVFGFIGMVTAVIGSIPSAVMGGVSILLFGIIASSGLRMLIDNQIDFGEKRNLIIASVILVIGVGGAFVQVTEDIQIAGMALAAIIGILLNLILPGKEKGHGNGQMFEAPVVEKEKKENSCSLNQNSCTRFN</sequence>
<accession>A0A1I3VI17</accession>
<dbReference type="STRING" id="240302.BN982_02124"/>
<feature type="transmembrane region" description="Helical" evidence="8">
    <location>
        <begin position="327"/>
        <end position="353"/>
    </location>
</feature>
<feature type="transmembrane region" description="Helical" evidence="8">
    <location>
        <begin position="359"/>
        <end position="381"/>
    </location>
</feature>
<evidence type="ECO:0000256" key="2">
    <source>
        <dbReference type="ARBA" id="ARBA00008821"/>
    </source>
</evidence>
<keyword evidence="7 8" id="KW-0472">Membrane</keyword>
<dbReference type="OrthoDB" id="9779092at2"/>
<dbReference type="InterPro" id="IPR006042">
    <property type="entry name" value="Xan_ur_permease"/>
</dbReference>
<feature type="transmembrane region" description="Helical" evidence="8">
    <location>
        <begin position="46"/>
        <end position="62"/>
    </location>
</feature>
<keyword evidence="5 8" id="KW-0812">Transmembrane</keyword>
<keyword evidence="6 8" id="KW-1133">Transmembrane helix</keyword>
<evidence type="ECO:0000313" key="9">
    <source>
        <dbReference type="EMBL" id="SFJ93887.1"/>
    </source>
</evidence>
<feature type="transmembrane region" description="Helical" evidence="8">
    <location>
        <begin position="69"/>
        <end position="86"/>
    </location>
</feature>